<dbReference type="EMBL" id="KZ678523">
    <property type="protein sequence ID" value="PSR80655.1"/>
    <property type="molecule type" value="Genomic_DNA"/>
</dbReference>
<feature type="compositionally biased region" description="Basic and acidic residues" evidence="1">
    <location>
        <begin position="1"/>
        <end position="12"/>
    </location>
</feature>
<protein>
    <submittedName>
        <fullName evidence="2">Uncharacterized protein</fullName>
    </submittedName>
</protein>
<name>A0A2T3A0R7_9PEZI</name>
<evidence type="ECO:0000313" key="3">
    <source>
        <dbReference type="Proteomes" id="UP000241462"/>
    </source>
</evidence>
<dbReference type="Proteomes" id="UP000241462">
    <property type="component" value="Unassembled WGS sequence"/>
</dbReference>
<proteinExistence type="predicted"/>
<accession>A0A2T3A0R7</accession>
<feature type="region of interest" description="Disordered" evidence="1">
    <location>
        <begin position="1"/>
        <end position="27"/>
    </location>
</feature>
<evidence type="ECO:0000256" key="1">
    <source>
        <dbReference type="SAM" id="MobiDB-lite"/>
    </source>
</evidence>
<reference evidence="2 3" key="1">
    <citation type="journal article" date="2018" name="Mycol. Prog.">
        <title>Coniella lustricola, a new species from submerged detritus.</title>
        <authorList>
            <person name="Raudabaugh D.B."/>
            <person name="Iturriaga T."/>
            <person name="Carver A."/>
            <person name="Mondo S."/>
            <person name="Pangilinan J."/>
            <person name="Lipzen A."/>
            <person name="He G."/>
            <person name="Amirebrahimi M."/>
            <person name="Grigoriev I.V."/>
            <person name="Miller A.N."/>
        </authorList>
    </citation>
    <scope>NUCLEOTIDE SEQUENCE [LARGE SCALE GENOMIC DNA]</scope>
    <source>
        <strain evidence="2 3">B22-T-1</strain>
    </source>
</reference>
<keyword evidence="3" id="KW-1185">Reference proteome</keyword>
<gene>
    <name evidence="2" type="ORF">BD289DRAFT_60572</name>
</gene>
<dbReference type="AlphaFoldDB" id="A0A2T3A0R7"/>
<organism evidence="2 3">
    <name type="scientific">Coniella lustricola</name>
    <dbReference type="NCBI Taxonomy" id="2025994"/>
    <lineage>
        <taxon>Eukaryota</taxon>
        <taxon>Fungi</taxon>
        <taxon>Dikarya</taxon>
        <taxon>Ascomycota</taxon>
        <taxon>Pezizomycotina</taxon>
        <taxon>Sordariomycetes</taxon>
        <taxon>Sordariomycetidae</taxon>
        <taxon>Diaporthales</taxon>
        <taxon>Schizoparmaceae</taxon>
        <taxon>Coniella</taxon>
    </lineage>
</organism>
<dbReference type="OrthoDB" id="5226586at2759"/>
<evidence type="ECO:0000313" key="2">
    <source>
        <dbReference type="EMBL" id="PSR80655.1"/>
    </source>
</evidence>
<dbReference type="InParanoid" id="A0A2T3A0R7"/>
<feature type="compositionally biased region" description="Low complexity" evidence="1">
    <location>
        <begin position="15"/>
        <end position="27"/>
    </location>
</feature>
<feature type="region of interest" description="Disordered" evidence="1">
    <location>
        <begin position="247"/>
        <end position="271"/>
    </location>
</feature>
<sequence length="327" mass="36430">MKDKSSKKDDKPQVSSPATTTETTPPLNSPLTIYPTAYYGIQSLAFDLSVWGQPNYERSYLLDSLRRQRKRSEGLAHNLDMMQTRLASVQSKTELRKLFKRTDLLRVELAQSFQQEQMVLLRLKDMVSVDQGHMMIGVGQEGYYQVHGQQSSLSSMAEPYASDAAAAIAATATTVWCTYSHWNPTMWSQYPQQMDPISPLTPLPVGLYHPPPTIPSPLASPYWPGTPDSTADLMTSTNGSLHYTGVDFRPPSIPPPFRRTPLVTNGEHGPRHRVKKSVEIVAMPQEDRYIGRRWSHADVFFAATNGQEDGHAGIADHMEGQGSRGGK</sequence>